<evidence type="ECO:0000313" key="9">
    <source>
        <dbReference type="Proteomes" id="UP000006322"/>
    </source>
</evidence>
<dbReference type="Gene3D" id="1.10.287.130">
    <property type="match status" value="1"/>
</dbReference>
<evidence type="ECO:0000256" key="5">
    <source>
        <dbReference type="SAM" id="Phobius"/>
    </source>
</evidence>
<gene>
    <name evidence="8" type="ORF">GPLA_1538</name>
</gene>
<accession>K6ZQ94</accession>
<dbReference type="Proteomes" id="UP000006322">
    <property type="component" value="Unassembled WGS sequence"/>
</dbReference>
<name>K6ZQ94_9ALTE</name>
<dbReference type="Gene3D" id="3.30.565.10">
    <property type="entry name" value="Histidine kinase-like ATPase, C-terminal domain"/>
    <property type="match status" value="1"/>
</dbReference>
<evidence type="ECO:0000256" key="2">
    <source>
        <dbReference type="ARBA" id="ARBA00012438"/>
    </source>
</evidence>
<feature type="domain" description="Response regulatory" evidence="7">
    <location>
        <begin position="711"/>
        <end position="828"/>
    </location>
</feature>
<evidence type="ECO:0000256" key="1">
    <source>
        <dbReference type="ARBA" id="ARBA00000085"/>
    </source>
</evidence>
<dbReference type="Gene3D" id="3.40.50.2300">
    <property type="match status" value="2"/>
</dbReference>
<protein>
    <recommendedName>
        <fullName evidence="2">histidine kinase</fullName>
        <ecNumber evidence="2">2.7.13.3</ecNumber>
    </recommendedName>
</protein>
<evidence type="ECO:0000313" key="8">
    <source>
        <dbReference type="EMBL" id="GAC32452.1"/>
    </source>
</evidence>
<evidence type="ECO:0000259" key="7">
    <source>
        <dbReference type="PROSITE" id="PS50110"/>
    </source>
</evidence>
<dbReference type="InterPro" id="IPR001789">
    <property type="entry name" value="Sig_transdc_resp-reg_receiver"/>
</dbReference>
<feature type="domain" description="Response regulatory" evidence="7">
    <location>
        <begin position="578"/>
        <end position="695"/>
    </location>
</feature>
<keyword evidence="5" id="KW-1133">Transmembrane helix</keyword>
<dbReference type="STRING" id="1129793.GPLA_1538"/>
<dbReference type="InterPro" id="IPR003594">
    <property type="entry name" value="HATPase_dom"/>
</dbReference>
<dbReference type="SMART" id="SM00387">
    <property type="entry name" value="HATPase_c"/>
    <property type="match status" value="1"/>
</dbReference>
<dbReference type="PRINTS" id="PR00344">
    <property type="entry name" value="BCTRLSENSOR"/>
</dbReference>
<dbReference type="SMART" id="SM00448">
    <property type="entry name" value="REC"/>
    <property type="match status" value="2"/>
</dbReference>
<dbReference type="CDD" id="cd00082">
    <property type="entry name" value="HisKA"/>
    <property type="match status" value="1"/>
</dbReference>
<evidence type="ECO:0000256" key="3">
    <source>
        <dbReference type="ARBA" id="ARBA00022553"/>
    </source>
</evidence>
<keyword evidence="5" id="KW-0812">Transmembrane</keyword>
<proteinExistence type="predicted"/>
<dbReference type="InterPro" id="IPR036890">
    <property type="entry name" value="HATPase_C_sf"/>
</dbReference>
<evidence type="ECO:0000259" key="6">
    <source>
        <dbReference type="PROSITE" id="PS50109"/>
    </source>
</evidence>
<dbReference type="SUPFAM" id="SSF47384">
    <property type="entry name" value="Homodimeric domain of signal transducing histidine kinase"/>
    <property type="match status" value="1"/>
</dbReference>
<dbReference type="PROSITE" id="PS50110">
    <property type="entry name" value="RESPONSE_REGULATORY"/>
    <property type="match status" value="2"/>
</dbReference>
<dbReference type="InterPro" id="IPR011006">
    <property type="entry name" value="CheY-like_superfamily"/>
</dbReference>
<dbReference type="PROSITE" id="PS50109">
    <property type="entry name" value="HIS_KIN"/>
    <property type="match status" value="1"/>
</dbReference>
<feature type="modified residue" description="4-aspartylphosphate" evidence="4">
    <location>
        <position position="761"/>
    </location>
</feature>
<dbReference type="SUPFAM" id="SSF55874">
    <property type="entry name" value="ATPase domain of HSP90 chaperone/DNA topoisomerase II/histidine kinase"/>
    <property type="match status" value="1"/>
</dbReference>
<keyword evidence="5" id="KW-0472">Membrane</keyword>
<dbReference type="InterPro" id="IPR005467">
    <property type="entry name" value="His_kinase_dom"/>
</dbReference>
<keyword evidence="9" id="KW-1185">Reference proteome</keyword>
<dbReference type="CDD" id="cd17546">
    <property type="entry name" value="REC_hyHK_CKI1_RcsC-like"/>
    <property type="match status" value="1"/>
</dbReference>
<keyword evidence="3 4" id="KW-0597">Phosphoprotein</keyword>
<dbReference type="EC" id="2.7.13.3" evidence="2"/>
<dbReference type="AlphaFoldDB" id="K6ZQ94"/>
<organism evidence="8 9">
    <name type="scientific">Paraglaciecola polaris LMG 21857</name>
    <dbReference type="NCBI Taxonomy" id="1129793"/>
    <lineage>
        <taxon>Bacteria</taxon>
        <taxon>Pseudomonadati</taxon>
        <taxon>Pseudomonadota</taxon>
        <taxon>Gammaproteobacteria</taxon>
        <taxon>Alteromonadales</taxon>
        <taxon>Alteromonadaceae</taxon>
        <taxon>Paraglaciecola</taxon>
    </lineage>
</organism>
<dbReference type="Pfam" id="PF00072">
    <property type="entry name" value="Response_reg"/>
    <property type="match status" value="2"/>
</dbReference>
<dbReference type="InterPro" id="IPR004358">
    <property type="entry name" value="Sig_transdc_His_kin-like_C"/>
</dbReference>
<dbReference type="InterPro" id="IPR036097">
    <property type="entry name" value="HisK_dim/P_sf"/>
</dbReference>
<dbReference type="SUPFAM" id="SSF52172">
    <property type="entry name" value="CheY-like"/>
    <property type="match status" value="2"/>
</dbReference>
<dbReference type="RefSeq" id="WP_007104250.1">
    <property type="nucleotide sequence ID" value="NZ_BAER01000038.1"/>
</dbReference>
<feature type="modified residue" description="4-aspartylphosphate" evidence="4">
    <location>
        <position position="628"/>
    </location>
</feature>
<evidence type="ECO:0000256" key="4">
    <source>
        <dbReference type="PROSITE-ProRule" id="PRU00169"/>
    </source>
</evidence>
<dbReference type="Pfam" id="PF02518">
    <property type="entry name" value="HATPase_c"/>
    <property type="match status" value="1"/>
</dbReference>
<dbReference type="GO" id="GO:0000155">
    <property type="term" value="F:phosphorelay sensor kinase activity"/>
    <property type="evidence" value="ECO:0007669"/>
    <property type="project" value="InterPro"/>
</dbReference>
<dbReference type="Pfam" id="PF00512">
    <property type="entry name" value="HisKA"/>
    <property type="match status" value="1"/>
</dbReference>
<reference evidence="9" key="1">
    <citation type="journal article" date="2014" name="Environ. Microbiol.">
        <title>Comparative genomics of the marine bacterial genus Glaciecola reveals the high degree of genomic diversity and genomic characteristic for cold adaptation.</title>
        <authorList>
            <person name="Qin Q.L."/>
            <person name="Xie B.B."/>
            <person name="Yu Y."/>
            <person name="Shu Y.L."/>
            <person name="Rong J.C."/>
            <person name="Zhang Y.J."/>
            <person name="Zhao D.L."/>
            <person name="Chen X.L."/>
            <person name="Zhang X.Y."/>
            <person name="Chen B."/>
            <person name="Zhou B.C."/>
            <person name="Zhang Y.Z."/>
        </authorList>
    </citation>
    <scope>NUCLEOTIDE SEQUENCE [LARGE SCALE GENOMIC DNA]</scope>
    <source>
        <strain evidence="9">LMG 21857</strain>
    </source>
</reference>
<dbReference type="OrthoDB" id="9810730at2"/>
<dbReference type="PANTHER" id="PTHR45339:SF5">
    <property type="entry name" value="HISTIDINE KINASE"/>
    <property type="match status" value="1"/>
</dbReference>
<dbReference type="PANTHER" id="PTHR45339">
    <property type="entry name" value="HYBRID SIGNAL TRANSDUCTION HISTIDINE KINASE J"/>
    <property type="match status" value="1"/>
</dbReference>
<keyword evidence="8" id="KW-0418">Kinase</keyword>
<sequence length="833" mass="92700">MKYLVSGRIANTVFLFTFVVGSAIALLLFNQGASAYRSQELNHAQQHLQQFVARYDVALQQTVERSSKLTQAIKDNNPLAATQFNQFIQLVYPKPQDVAEINWLKNAGNATAGLHFSTENGLSAFDTPVDEYIDPYLTLARKENKMVVSPILILQTTEGPKPVFVIVQPITGTDFLITTHRIASLTQALPSELNREHYAYVLSDYQQGHYAFPDDKMLPDAPGFNTQRSEIPSLNVPLNIDGQQWQLWVYPPSSNLLSIGWVHYVYLTLAIFGCLVVSFLLRSGLQHYRDLQQESLRQASEIERNSLALSNAQNTLHTSQATTELALSGKSQFMTTLSHQIRTPVNGIIGMTDLCLQTQLSLKQQDYLRKISASAQHLNAVLGDLSDYSQLESGELQLNEHPFSLHEVVDGLYAMLSKEAQDKGLAFNITVPHTVHCDLIGDSRRLSEIMLNLCTNAIAHTSSGHIHLVISADQDQPTSSINSEYKLSFMVSDTGAGIGQEDISKLFSRSEPLDQQKNINGGLGLSISQALCKLMGGEIAVCSQLGIGSCFTAQVNLKLNNLIVTVAEQPKMLSKPQRIMVIDDNPISLTMLEHALSIMGAQVSVYSFASDALDALFEGEQPDIILLDWVMPQMGGLAFLTRLQQSDNKITSRILILTAYDGKSIARMCQHFPIERILNKPCRNEELFHIINDEQIVPVVEEPKETLTGLVVLVAEDNMINQEIICELLLQEGAKVIPANDGQHCIDELKRAQHVDIILMDINMPVMDGLAALKIIRQELAMPDLPVIALTANIFEHDKQNYLQQGMNEHLGKPYNRDQIVESILRLTKNRNR</sequence>
<dbReference type="SMART" id="SM00388">
    <property type="entry name" value="HisKA"/>
    <property type="match status" value="1"/>
</dbReference>
<feature type="transmembrane region" description="Helical" evidence="5">
    <location>
        <begin position="261"/>
        <end position="281"/>
    </location>
</feature>
<dbReference type="InterPro" id="IPR003661">
    <property type="entry name" value="HisK_dim/P_dom"/>
</dbReference>
<dbReference type="EMBL" id="BAER01000038">
    <property type="protein sequence ID" value="GAC32452.1"/>
    <property type="molecule type" value="Genomic_DNA"/>
</dbReference>
<comment type="catalytic activity">
    <reaction evidence="1">
        <text>ATP + protein L-histidine = ADP + protein N-phospho-L-histidine.</text>
        <dbReference type="EC" id="2.7.13.3"/>
    </reaction>
</comment>
<feature type="domain" description="Histidine kinase" evidence="6">
    <location>
        <begin position="336"/>
        <end position="559"/>
    </location>
</feature>
<keyword evidence="8" id="KW-0808">Transferase</keyword>
<comment type="caution">
    <text evidence="8">The sequence shown here is derived from an EMBL/GenBank/DDBJ whole genome shotgun (WGS) entry which is preliminary data.</text>
</comment>